<proteinExistence type="inferred from homology"/>
<dbReference type="Proteomes" id="UP000184375">
    <property type="component" value="Unassembled WGS sequence"/>
</dbReference>
<dbReference type="PROSITE" id="PS00671">
    <property type="entry name" value="D_2_HYDROXYACID_DH_3"/>
    <property type="match status" value="1"/>
</dbReference>
<dbReference type="FunFam" id="3.40.50.720:FF:000203">
    <property type="entry name" value="D-3-phosphoglycerate dehydrogenase (SerA)"/>
    <property type="match status" value="1"/>
</dbReference>
<dbReference type="PROSITE" id="PS00065">
    <property type="entry name" value="D_2_HYDROXYACID_DH_1"/>
    <property type="match status" value="1"/>
</dbReference>
<evidence type="ECO:0000256" key="5">
    <source>
        <dbReference type="RuleBase" id="RU003719"/>
    </source>
</evidence>
<dbReference type="OrthoDB" id="9805416at2"/>
<dbReference type="RefSeq" id="WP_073254325.1">
    <property type="nucleotide sequence ID" value="NZ_FRCR01000003.1"/>
</dbReference>
<evidence type="ECO:0000313" key="8">
    <source>
        <dbReference type="EMBL" id="SHM25315.1"/>
    </source>
</evidence>
<dbReference type="InterPro" id="IPR006139">
    <property type="entry name" value="D-isomer_2_OHA_DH_cat_dom"/>
</dbReference>
<dbReference type="GO" id="GO:0051287">
    <property type="term" value="F:NAD binding"/>
    <property type="evidence" value="ECO:0007669"/>
    <property type="project" value="InterPro"/>
</dbReference>
<dbReference type="Pfam" id="PF02826">
    <property type="entry name" value="2-Hacid_dh_C"/>
    <property type="match status" value="1"/>
</dbReference>
<feature type="domain" description="D-isomer specific 2-hydroxyacid dehydrogenase NAD-binding" evidence="7">
    <location>
        <begin position="105"/>
        <end position="282"/>
    </location>
</feature>
<name>A0A1M7HA38_9FIRM</name>
<dbReference type="InterPro" id="IPR006140">
    <property type="entry name" value="D-isomer_DH_NAD-bd"/>
</dbReference>
<evidence type="ECO:0000256" key="3">
    <source>
        <dbReference type="ARBA" id="ARBA00023002"/>
    </source>
</evidence>
<dbReference type="GO" id="GO:0008652">
    <property type="term" value="P:amino acid biosynthetic process"/>
    <property type="evidence" value="ECO:0007669"/>
    <property type="project" value="UniProtKB-KW"/>
</dbReference>
<dbReference type="PANTHER" id="PTHR42789">
    <property type="entry name" value="D-ISOMER SPECIFIC 2-HYDROXYACID DEHYDROGENASE FAMILY PROTEIN (AFU_ORTHOLOGUE AFUA_6G10090)"/>
    <property type="match status" value="1"/>
</dbReference>
<keyword evidence="2" id="KW-0028">Amino-acid biosynthesis</keyword>
<evidence type="ECO:0000256" key="2">
    <source>
        <dbReference type="ARBA" id="ARBA00022605"/>
    </source>
</evidence>
<dbReference type="AlphaFoldDB" id="A0A1M7HA38"/>
<keyword evidence="3 5" id="KW-0560">Oxidoreductase</keyword>
<dbReference type="GO" id="GO:0016616">
    <property type="term" value="F:oxidoreductase activity, acting on the CH-OH group of donors, NAD or NADP as acceptor"/>
    <property type="evidence" value="ECO:0007669"/>
    <property type="project" value="InterPro"/>
</dbReference>
<reference evidence="9" key="1">
    <citation type="submission" date="2016-11" db="EMBL/GenBank/DDBJ databases">
        <authorList>
            <person name="Varghese N."/>
            <person name="Submissions S."/>
        </authorList>
    </citation>
    <scope>NUCLEOTIDE SEQUENCE [LARGE SCALE GENOMIC DNA]</scope>
    <source>
        <strain evidence="9">DSM 18802</strain>
    </source>
</reference>
<comment type="similarity">
    <text evidence="1 5">Belongs to the D-isomer specific 2-hydroxyacid dehydrogenase family.</text>
</comment>
<dbReference type="InterPro" id="IPR050857">
    <property type="entry name" value="D-2-hydroxyacid_DH"/>
</dbReference>
<dbReference type="EMBL" id="FRCR01000003">
    <property type="protein sequence ID" value="SHM25315.1"/>
    <property type="molecule type" value="Genomic_DNA"/>
</dbReference>
<feature type="domain" description="D-isomer specific 2-hydroxyacid dehydrogenase catalytic" evidence="6">
    <location>
        <begin position="4"/>
        <end position="312"/>
    </location>
</feature>
<dbReference type="CDD" id="cd12173">
    <property type="entry name" value="PGDH_4"/>
    <property type="match status" value="1"/>
</dbReference>
<dbReference type="InterPro" id="IPR029753">
    <property type="entry name" value="D-isomer_DH_CS"/>
</dbReference>
<evidence type="ECO:0000259" key="7">
    <source>
        <dbReference type="Pfam" id="PF02826"/>
    </source>
</evidence>
<sequence length="331" mass="36382">MIKVLLSQEIHPEGRKLLEGKFDVRIAPSAAEADLIEAAKDVEAIILRTNAKITRKIIESAPKLKIISRTGAGVDNVDVDAATEKGILVCNLPAVNNVSVAEHAVALIMHLAKQLSAMDRAVREGKWSIRNSNIAVELEGKILGVIGMGSIGALVAKKCHDGLGMKILAYDPYTKEKFKDCDYEFVGDLKELFRRADFVTLHCPDTPQTRGMVTRDLIYSMKPTAYIVNTARGTLIDEKALIDALKERSIAGAGLDVFTEEPPDKDNELLKLDNVVLSPHSAAMTKEATTRMSTEAAQAVVDYFEGRQPRYIFNIKGLIEKGVELSYKSRF</sequence>
<keyword evidence="9" id="KW-1185">Reference proteome</keyword>
<gene>
    <name evidence="8" type="ORF">SAMN05660826_00549</name>
</gene>
<dbReference type="PANTHER" id="PTHR42789:SF1">
    <property type="entry name" value="D-ISOMER SPECIFIC 2-HYDROXYACID DEHYDROGENASE FAMILY PROTEIN (AFU_ORTHOLOGUE AFUA_6G10090)"/>
    <property type="match status" value="1"/>
</dbReference>
<dbReference type="Gene3D" id="3.40.50.720">
    <property type="entry name" value="NAD(P)-binding Rossmann-like Domain"/>
    <property type="match status" value="2"/>
</dbReference>
<keyword evidence="4" id="KW-0520">NAD</keyword>
<protein>
    <submittedName>
        <fullName evidence="8">D-3-phosphoglycerate dehydrogenase</fullName>
    </submittedName>
</protein>
<dbReference type="InterPro" id="IPR036291">
    <property type="entry name" value="NAD(P)-bd_dom_sf"/>
</dbReference>
<organism evidence="8 9">
    <name type="scientific">Caldanaerovirga acetigignens</name>
    <dbReference type="NCBI Taxonomy" id="447595"/>
    <lineage>
        <taxon>Bacteria</taxon>
        <taxon>Bacillati</taxon>
        <taxon>Bacillota</taxon>
        <taxon>Clostridia</taxon>
        <taxon>Thermosediminibacterales</taxon>
        <taxon>Thermosediminibacteraceae</taxon>
        <taxon>Caldanaerovirga</taxon>
    </lineage>
</organism>
<evidence type="ECO:0000259" key="6">
    <source>
        <dbReference type="Pfam" id="PF00389"/>
    </source>
</evidence>
<evidence type="ECO:0000256" key="4">
    <source>
        <dbReference type="ARBA" id="ARBA00023027"/>
    </source>
</evidence>
<dbReference type="InterPro" id="IPR029752">
    <property type="entry name" value="D-isomer_DH_CS1"/>
</dbReference>
<dbReference type="SUPFAM" id="SSF52283">
    <property type="entry name" value="Formate/glycerate dehydrogenase catalytic domain-like"/>
    <property type="match status" value="1"/>
</dbReference>
<dbReference type="SUPFAM" id="SSF51735">
    <property type="entry name" value="NAD(P)-binding Rossmann-fold domains"/>
    <property type="match status" value="1"/>
</dbReference>
<evidence type="ECO:0000313" key="9">
    <source>
        <dbReference type="Proteomes" id="UP000184375"/>
    </source>
</evidence>
<evidence type="ECO:0000256" key="1">
    <source>
        <dbReference type="ARBA" id="ARBA00005854"/>
    </source>
</evidence>
<accession>A0A1M7HA38</accession>
<dbReference type="STRING" id="447595.SAMN05660826_00549"/>
<dbReference type="Pfam" id="PF00389">
    <property type="entry name" value="2-Hacid_dh"/>
    <property type="match status" value="1"/>
</dbReference>